<name>A0A2T0RTB2_9RHOB</name>
<dbReference type="InterPro" id="IPR009057">
    <property type="entry name" value="Homeodomain-like_sf"/>
</dbReference>
<keyword evidence="2 7" id="KW-0678">Repressor</keyword>
<dbReference type="InterPro" id="IPR036271">
    <property type="entry name" value="Tet_transcr_reg_TetR-rel_C_sf"/>
</dbReference>
<dbReference type="SUPFAM" id="SSF46689">
    <property type="entry name" value="Homeodomain-like"/>
    <property type="match status" value="1"/>
</dbReference>
<keyword evidence="4 7" id="KW-0238">DNA-binding</keyword>
<keyword evidence="5 7" id="KW-0804">Transcription</keyword>
<dbReference type="Pfam" id="PF13977">
    <property type="entry name" value="TetR_C_6"/>
    <property type="match status" value="1"/>
</dbReference>
<dbReference type="PROSITE" id="PS50977">
    <property type="entry name" value="HTH_TETR_2"/>
    <property type="match status" value="1"/>
</dbReference>
<dbReference type="InterPro" id="IPR039538">
    <property type="entry name" value="BetI_C"/>
</dbReference>
<dbReference type="UniPathway" id="UPA00529"/>
<evidence type="ECO:0000256" key="4">
    <source>
        <dbReference type="ARBA" id="ARBA00023125"/>
    </source>
</evidence>
<evidence type="ECO:0000313" key="10">
    <source>
        <dbReference type="EMBL" id="PRY24426.1"/>
    </source>
</evidence>
<evidence type="ECO:0000256" key="3">
    <source>
        <dbReference type="ARBA" id="ARBA00023015"/>
    </source>
</evidence>
<evidence type="ECO:0000256" key="6">
    <source>
        <dbReference type="ARBA" id="ARBA00024936"/>
    </source>
</evidence>
<dbReference type="NCBIfam" id="TIGR03384">
    <property type="entry name" value="betaine_BetI"/>
    <property type="match status" value="1"/>
</dbReference>
<dbReference type="AlphaFoldDB" id="A0A2T0RTB2"/>
<accession>A0A2T0RTB2</accession>
<comment type="function">
    <text evidence="6">Repressor involved in the biosynthesis of the osmoprotectant glycine betaine. It represses transcription of the choline transporter BetT and the genes of BetAB involved in the synthesis of glycine betaine.</text>
</comment>
<proteinExistence type="inferred from homology"/>
<organism evidence="10 11">
    <name type="scientific">Aliiruegeria haliotis</name>
    <dbReference type="NCBI Taxonomy" id="1280846"/>
    <lineage>
        <taxon>Bacteria</taxon>
        <taxon>Pseudomonadati</taxon>
        <taxon>Pseudomonadota</taxon>
        <taxon>Alphaproteobacteria</taxon>
        <taxon>Rhodobacterales</taxon>
        <taxon>Roseobacteraceae</taxon>
        <taxon>Aliiruegeria</taxon>
    </lineage>
</organism>
<dbReference type="RefSeq" id="WP_425427939.1">
    <property type="nucleotide sequence ID" value="NZ_PVTD01000003.1"/>
</dbReference>
<evidence type="ECO:0000256" key="2">
    <source>
        <dbReference type="ARBA" id="ARBA00022491"/>
    </source>
</evidence>
<dbReference type="GO" id="GO:0019285">
    <property type="term" value="P:glycine betaine biosynthetic process from choline"/>
    <property type="evidence" value="ECO:0007669"/>
    <property type="project" value="UniProtKB-UniRule"/>
</dbReference>
<dbReference type="GO" id="GO:0045892">
    <property type="term" value="P:negative regulation of DNA-templated transcription"/>
    <property type="evidence" value="ECO:0007669"/>
    <property type="project" value="UniProtKB-UniRule"/>
</dbReference>
<dbReference type="SUPFAM" id="SSF48498">
    <property type="entry name" value="Tetracyclin repressor-like, C-terminal domain"/>
    <property type="match status" value="1"/>
</dbReference>
<dbReference type="PROSITE" id="PS01081">
    <property type="entry name" value="HTH_TETR_1"/>
    <property type="match status" value="1"/>
</dbReference>
<comment type="pathway">
    <text evidence="1 7">Amine and polyamine biosynthesis; betaine biosynthesis via choline pathway [regulation].</text>
</comment>
<dbReference type="Pfam" id="PF00440">
    <property type="entry name" value="TetR_N"/>
    <property type="match status" value="1"/>
</dbReference>
<evidence type="ECO:0000256" key="8">
    <source>
        <dbReference type="PROSITE-ProRule" id="PRU00335"/>
    </source>
</evidence>
<comment type="function">
    <text evidence="7">Repressor involved in choline regulation of the bet genes.</text>
</comment>
<keyword evidence="11" id="KW-1185">Reference proteome</keyword>
<sequence>MEPIRRAALVEAAIVEIGNTGSLEVTVSQIAKRAGVSSALAHHYFGGKEQIFLGAMRFTLSAYGAEVRKGLASVEGHRNRLDAIVRAGFTPTNFRREVIAAWLNFYVLAQSSNEALRLLTVYQRRLKSNLVHDLRPLVGADARDIAARIAGLIDGLYLHHALRSDGTTNDEAEAQVRAALETEIAAARATNSPQAAPVAEVRTSR</sequence>
<evidence type="ECO:0000259" key="9">
    <source>
        <dbReference type="PROSITE" id="PS50977"/>
    </source>
</evidence>
<dbReference type="Gene3D" id="1.10.357.10">
    <property type="entry name" value="Tetracycline Repressor, domain 2"/>
    <property type="match status" value="1"/>
</dbReference>
<evidence type="ECO:0000313" key="11">
    <source>
        <dbReference type="Proteomes" id="UP000239480"/>
    </source>
</evidence>
<dbReference type="GO" id="GO:0003700">
    <property type="term" value="F:DNA-binding transcription factor activity"/>
    <property type="evidence" value="ECO:0007669"/>
    <property type="project" value="UniProtKB-UniRule"/>
</dbReference>
<comment type="caution">
    <text evidence="10">The sequence shown here is derived from an EMBL/GenBank/DDBJ whole genome shotgun (WGS) entry which is preliminary data.</text>
</comment>
<dbReference type="InterPro" id="IPR017757">
    <property type="entry name" value="Tscrpt_rep_BetI"/>
</dbReference>
<evidence type="ECO:0000256" key="1">
    <source>
        <dbReference type="ARBA" id="ARBA00004719"/>
    </source>
</evidence>
<reference evidence="10 11" key="1">
    <citation type="submission" date="2018-03" db="EMBL/GenBank/DDBJ databases">
        <title>Genomic Encyclopedia of Archaeal and Bacterial Type Strains, Phase II (KMG-II): from individual species to whole genera.</title>
        <authorList>
            <person name="Goeker M."/>
        </authorList>
    </citation>
    <scope>NUCLEOTIDE SEQUENCE [LARGE SCALE GENOMIC DNA]</scope>
    <source>
        <strain evidence="10 11">DSM 29328</strain>
    </source>
</reference>
<dbReference type="InterPro" id="IPR023772">
    <property type="entry name" value="DNA-bd_HTH_TetR-type_CS"/>
</dbReference>
<dbReference type="EMBL" id="PVTD01000003">
    <property type="protein sequence ID" value="PRY24426.1"/>
    <property type="molecule type" value="Genomic_DNA"/>
</dbReference>
<protein>
    <recommendedName>
        <fullName evidence="7">HTH-type transcriptional regulator BetI</fullName>
    </recommendedName>
</protein>
<feature type="DNA-binding region" description="H-T-H motif" evidence="7 8">
    <location>
        <begin position="26"/>
        <end position="45"/>
    </location>
</feature>
<keyword evidence="3 7" id="KW-0805">Transcription regulation</keyword>
<dbReference type="Proteomes" id="UP000239480">
    <property type="component" value="Unassembled WGS sequence"/>
</dbReference>
<dbReference type="HAMAP" id="MF_00768">
    <property type="entry name" value="HTH_type_BetI"/>
    <property type="match status" value="1"/>
</dbReference>
<dbReference type="NCBIfam" id="NF001978">
    <property type="entry name" value="PRK00767.1"/>
    <property type="match status" value="1"/>
</dbReference>
<gene>
    <name evidence="7" type="primary">betI</name>
    <name evidence="10" type="ORF">CLV78_103292</name>
</gene>
<dbReference type="GO" id="GO:0003677">
    <property type="term" value="F:DNA binding"/>
    <property type="evidence" value="ECO:0007669"/>
    <property type="project" value="UniProtKB-UniRule"/>
</dbReference>
<dbReference type="InterPro" id="IPR001647">
    <property type="entry name" value="HTH_TetR"/>
</dbReference>
<evidence type="ECO:0000256" key="5">
    <source>
        <dbReference type="ARBA" id="ARBA00023163"/>
    </source>
</evidence>
<evidence type="ECO:0000256" key="7">
    <source>
        <dbReference type="HAMAP-Rule" id="MF_00768"/>
    </source>
</evidence>
<feature type="domain" description="HTH tetR-type" evidence="9">
    <location>
        <begin position="3"/>
        <end position="63"/>
    </location>
</feature>